<dbReference type="PRINTS" id="PR00045">
    <property type="entry name" value="SIGMA54FCT"/>
</dbReference>
<dbReference type="PANTHER" id="PTHR32248:SF4">
    <property type="entry name" value="RNA POLYMERASE SIGMA-54 FACTOR"/>
    <property type="match status" value="1"/>
</dbReference>
<keyword evidence="8" id="KW-0804">Transcription</keyword>
<comment type="similarity">
    <text evidence="1">Belongs to the sigma-54 factor family.</text>
</comment>
<keyword evidence="7" id="KW-0238">DNA-binding</keyword>
<dbReference type="PROSITE" id="PS00718">
    <property type="entry name" value="SIGMA54_2"/>
    <property type="match status" value="1"/>
</dbReference>
<dbReference type="PANTHER" id="PTHR32248">
    <property type="entry name" value="RNA POLYMERASE SIGMA-54 FACTOR"/>
    <property type="match status" value="1"/>
</dbReference>
<evidence type="ECO:0000313" key="12">
    <source>
        <dbReference type="EMBL" id="QEN09196.1"/>
    </source>
</evidence>
<dbReference type="GO" id="GO:0000428">
    <property type="term" value="C:DNA-directed RNA polymerase complex"/>
    <property type="evidence" value="ECO:0007669"/>
    <property type="project" value="UniProtKB-KW"/>
</dbReference>
<dbReference type="GO" id="GO:0003677">
    <property type="term" value="F:DNA binding"/>
    <property type="evidence" value="ECO:0007669"/>
    <property type="project" value="UniProtKB-KW"/>
</dbReference>
<evidence type="ECO:0000256" key="2">
    <source>
        <dbReference type="ARBA" id="ARBA00022478"/>
    </source>
</evidence>
<dbReference type="Pfam" id="PF04552">
    <property type="entry name" value="Sigma54_DBD"/>
    <property type="match status" value="1"/>
</dbReference>
<accession>A0A5C1QRK7</accession>
<dbReference type="InterPro" id="IPR007634">
    <property type="entry name" value="RNA_pol_sigma_54_DNA-bd"/>
</dbReference>
<evidence type="ECO:0000259" key="11">
    <source>
        <dbReference type="Pfam" id="PF04963"/>
    </source>
</evidence>
<dbReference type="InterPro" id="IPR000394">
    <property type="entry name" value="RNA_pol_sigma_54"/>
</dbReference>
<dbReference type="GO" id="GO:0016779">
    <property type="term" value="F:nucleotidyltransferase activity"/>
    <property type="evidence" value="ECO:0007669"/>
    <property type="project" value="UniProtKB-KW"/>
</dbReference>
<dbReference type="Gene3D" id="1.10.10.60">
    <property type="entry name" value="Homeodomain-like"/>
    <property type="match status" value="1"/>
</dbReference>
<evidence type="ECO:0000313" key="13">
    <source>
        <dbReference type="Proteomes" id="UP000324209"/>
    </source>
</evidence>
<keyword evidence="13" id="KW-1185">Reference proteome</keyword>
<feature type="region of interest" description="Disordered" evidence="9">
    <location>
        <begin position="50"/>
        <end position="89"/>
    </location>
</feature>
<evidence type="ECO:0000256" key="4">
    <source>
        <dbReference type="ARBA" id="ARBA00022695"/>
    </source>
</evidence>
<evidence type="ECO:0000256" key="5">
    <source>
        <dbReference type="ARBA" id="ARBA00023015"/>
    </source>
</evidence>
<name>A0A5C1QRK7_9SPIO</name>
<keyword evidence="2" id="KW-0240">DNA-directed RNA polymerase</keyword>
<evidence type="ECO:0000259" key="10">
    <source>
        <dbReference type="Pfam" id="PF04552"/>
    </source>
</evidence>
<dbReference type="Pfam" id="PF04963">
    <property type="entry name" value="Sigma54_CBD"/>
    <property type="match status" value="1"/>
</dbReference>
<dbReference type="GO" id="GO:0016987">
    <property type="term" value="F:sigma factor activity"/>
    <property type="evidence" value="ECO:0007669"/>
    <property type="project" value="UniProtKB-KW"/>
</dbReference>
<keyword evidence="5" id="KW-0805">Transcription regulation</keyword>
<reference evidence="12 13" key="1">
    <citation type="submission" date="2019-02" db="EMBL/GenBank/DDBJ databases">
        <title>Complete Genome Sequence and Methylome Analysis of free living Spirochaetas.</title>
        <authorList>
            <person name="Fomenkov A."/>
            <person name="Dubinina G."/>
            <person name="Leshcheva N."/>
            <person name="Mikheeva N."/>
            <person name="Grabovich M."/>
            <person name="Vincze T."/>
            <person name="Roberts R.J."/>
        </authorList>
    </citation>
    <scope>NUCLEOTIDE SEQUENCE [LARGE SCALE GENOMIC DNA]</scope>
    <source>
        <strain evidence="12 13">K2</strain>
    </source>
</reference>
<dbReference type="EMBL" id="CP036150">
    <property type="protein sequence ID" value="QEN09196.1"/>
    <property type="molecule type" value="Genomic_DNA"/>
</dbReference>
<protein>
    <submittedName>
        <fullName evidence="12">RNA polymerase sigma-54 factor</fullName>
    </submittedName>
</protein>
<keyword evidence="6" id="KW-0731">Sigma factor</keyword>
<dbReference type="GO" id="GO:0001216">
    <property type="term" value="F:DNA-binding transcription activator activity"/>
    <property type="evidence" value="ECO:0007669"/>
    <property type="project" value="InterPro"/>
</dbReference>
<evidence type="ECO:0000256" key="6">
    <source>
        <dbReference type="ARBA" id="ARBA00023082"/>
    </source>
</evidence>
<dbReference type="InterPro" id="IPR038709">
    <property type="entry name" value="RpoN_core-bd_sf"/>
</dbReference>
<evidence type="ECO:0000256" key="9">
    <source>
        <dbReference type="SAM" id="MobiDB-lite"/>
    </source>
</evidence>
<evidence type="ECO:0000256" key="1">
    <source>
        <dbReference type="ARBA" id="ARBA00008798"/>
    </source>
</evidence>
<dbReference type="Gene3D" id="1.10.10.1330">
    <property type="entry name" value="RNA polymerase sigma-54 factor, core-binding domain"/>
    <property type="match status" value="1"/>
</dbReference>
<dbReference type="RefSeq" id="WP_149487270.1">
    <property type="nucleotide sequence ID" value="NZ_CP036150.1"/>
</dbReference>
<keyword evidence="3" id="KW-0808">Transferase</keyword>
<dbReference type="AlphaFoldDB" id="A0A5C1QRK7"/>
<dbReference type="NCBIfam" id="TIGR02395">
    <property type="entry name" value="rpoN_sigma"/>
    <property type="match status" value="1"/>
</dbReference>
<feature type="domain" description="RNA polymerase sigma factor 54 core-binding" evidence="11">
    <location>
        <begin position="97"/>
        <end position="280"/>
    </location>
</feature>
<dbReference type="PIRSF" id="PIRSF000774">
    <property type="entry name" value="RpoN"/>
    <property type="match status" value="1"/>
</dbReference>
<organism evidence="12 13">
    <name type="scientific">Oceanispirochaeta crateris</name>
    <dbReference type="NCBI Taxonomy" id="2518645"/>
    <lineage>
        <taxon>Bacteria</taxon>
        <taxon>Pseudomonadati</taxon>
        <taxon>Spirochaetota</taxon>
        <taxon>Spirochaetia</taxon>
        <taxon>Spirochaetales</taxon>
        <taxon>Spirochaetaceae</taxon>
        <taxon>Oceanispirochaeta</taxon>
    </lineage>
</organism>
<dbReference type="Proteomes" id="UP000324209">
    <property type="component" value="Chromosome"/>
</dbReference>
<sequence length="455" mass="52126">MQVQRTVISQEQRLKMSPQMYQSIQLMALPIQDLRQKIAEEVEKNPALEEVESSKAATLDDMTPKKSDEFDPFENSSDPGYQRGTVTGEDTKRKFLEGAISRGESLQDHLLWQLHMTVLSEEENRIGELLISNLDGNGFHMEPPRTLVREEDRDILEKMMLLIQGFDPLGVCAADHRESLLIQAHLREDMPVEVDKVLTDLMELLEKEKYNEIIRQLKISRERWDGIMEFLKSLDPYPGSIYSQSSYNYVIPDLIVRKKDGEFVIVLNDEEIPVLRINSFFEDIQEGGVGEDKKVKQFVNGRVRDARWFIGSINQRNMTLLKTATAILEFQREFFRRGPKYLNPLTLKDVAGEIGVHEATVSRITTNKYVQTEWGIYELKHFFTNSISGAGSGGSKFSKEGVKEVIREIIAESSEEQKLSDQKISDLLSKKGISIARRTVAKYRKELALGSSFKR</sequence>
<dbReference type="Pfam" id="PF00309">
    <property type="entry name" value="Sigma54_AID"/>
    <property type="match status" value="1"/>
</dbReference>
<dbReference type="KEGG" id="ock:EXM22_14860"/>
<keyword evidence="4" id="KW-0548">Nucleotidyltransferase</keyword>
<feature type="domain" description="RNA polymerase sigma factor 54 DNA-binding" evidence="10">
    <location>
        <begin position="297"/>
        <end position="455"/>
    </location>
</feature>
<dbReference type="OrthoDB" id="9814402at2"/>
<dbReference type="GO" id="GO:0006352">
    <property type="term" value="P:DNA-templated transcription initiation"/>
    <property type="evidence" value="ECO:0007669"/>
    <property type="project" value="InterPro"/>
</dbReference>
<evidence type="ECO:0000256" key="8">
    <source>
        <dbReference type="ARBA" id="ARBA00023163"/>
    </source>
</evidence>
<evidence type="ECO:0000256" key="7">
    <source>
        <dbReference type="ARBA" id="ARBA00023125"/>
    </source>
</evidence>
<dbReference type="InterPro" id="IPR007046">
    <property type="entry name" value="RNA_pol_sigma_54_core-bd"/>
</dbReference>
<gene>
    <name evidence="12" type="primary">rpoN</name>
    <name evidence="12" type="ORF">EXM22_14860</name>
</gene>
<proteinExistence type="inferred from homology"/>
<evidence type="ECO:0000256" key="3">
    <source>
        <dbReference type="ARBA" id="ARBA00022679"/>
    </source>
</evidence>
<dbReference type="PROSITE" id="PS50044">
    <property type="entry name" value="SIGMA54_3"/>
    <property type="match status" value="1"/>
</dbReference>